<accession>H2Y2G3</accession>
<reference evidence="1" key="2">
    <citation type="journal article" date="2008" name="Genome Biol.">
        <title>Improved genome assembly and evidence-based global gene model set for the chordate Ciona intestinalis: new insight into intron and operon populations.</title>
        <authorList>
            <person name="Satou Y."/>
            <person name="Mineta K."/>
            <person name="Ogasawara M."/>
            <person name="Sasakura Y."/>
            <person name="Shoguchi E."/>
            <person name="Ueno K."/>
            <person name="Yamada L."/>
            <person name="Matsumoto J."/>
            <person name="Wasserscheid J."/>
            <person name="Dewar K."/>
            <person name="Wiley G.B."/>
            <person name="Macmil S.L."/>
            <person name="Roe B.A."/>
            <person name="Zeller R.W."/>
            <person name="Hastings K.E."/>
            <person name="Lemaire P."/>
            <person name="Lindquist E."/>
            <person name="Endo T."/>
            <person name="Hotta K."/>
            <person name="Inaba K."/>
        </authorList>
    </citation>
    <scope>NUCLEOTIDE SEQUENCE [LARGE SCALE GENOMIC DNA]</scope>
    <source>
        <strain evidence="1">wild type</strain>
    </source>
</reference>
<proteinExistence type="predicted"/>
<organism evidence="1 2">
    <name type="scientific">Ciona intestinalis</name>
    <name type="common">Transparent sea squirt</name>
    <name type="synonym">Ascidia intestinalis</name>
    <dbReference type="NCBI Taxonomy" id="7719"/>
    <lineage>
        <taxon>Eukaryota</taxon>
        <taxon>Metazoa</taxon>
        <taxon>Chordata</taxon>
        <taxon>Tunicata</taxon>
        <taxon>Ascidiacea</taxon>
        <taxon>Phlebobranchia</taxon>
        <taxon>Cionidae</taxon>
        <taxon>Ciona</taxon>
    </lineage>
</organism>
<reference evidence="1" key="3">
    <citation type="submission" date="2025-08" db="UniProtKB">
        <authorList>
            <consortium name="Ensembl"/>
        </authorList>
    </citation>
    <scope>IDENTIFICATION</scope>
</reference>
<evidence type="ECO:0000313" key="1">
    <source>
        <dbReference type="Ensembl" id="ENSCINP00000036098.1"/>
    </source>
</evidence>
<dbReference type="Proteomes" id="UP000008144">
    <property type="component" value="Chromosome 1"/>
</dbReference>
<dbReference type="HOGENOM" id="CLU_3418386_0_0_1"/>
<sequence length="26" mass="2980">MTFFQPKYSFETRLPYGDPTSTPGLV</sequence>
<reference evidence="1" key="4">
    <citation type="submission" date="2025-09" db="UniProtKB">
        <authorList>
            <consortium name="Ensembl"/>
        </authorList>
    </citation>
    <scope>IDENTIFICATION</scope>
</reference>
<protein>
    <submittedName>
        <fullName evidence="1">Uncharacterized protein</fullName>
    </submittedName>
</protein>
<reference evidence="2" key="1">
    <citation type="journal article" date="2002" name="Science">
        <title>The draft genome of Ciona intestinalis: insights into chordate and vertebrate origins.</title>
        <authorList>
            <person name="Dehal P."/>
            <person name="Satou Y."/>
            <person name="Campbell R.K."/>
            <person name="Chapman J."/>
            <person name="Degnan B."/>
            <person name="De Tomaso A."/>
            <person name="Davidson B."/>
            <person name="Di Gregorio A."/>
            <person name="Gelpke M."/>
            <person name="Goodstein D.M."/>
            <person name="Harafuji N."/>
            <person name="Hastings K.E."/>
            <person name="Ho I."/>
            <person name="Hotta K."/>
            <person name="Huang W."/>
            <person name="Kawashima T."/>
            <person name="Lemaire P."/>
            <person name="Martinez D."/>
            <person name="Meinertzhagen I.A."/>
            <person name="Necula S."/>
            <person name="Nonaka M."/>
            <person name="Putnam N."/>
            <person name="Rash S."/>
            <person name="Saiga H."/>
            <person name="Satake M."/>
            <person name="Terry A."/>
            <person name="Yamada L."/>
            <person name="Wang H.G."/>
            <person name="Awazu S."/>
            <person name="Azumi K."/>
            <person name="Boore J."/>
            <person name="Branno M."/>
            <person name="Chin-Bow S."/>
            <person name="DeSantis R."/>
            <person name="Doyle S."/>
            <person name="Francino P."/>
            <person name="Keys D.N."/>
            <person name="Haga S."/>
            <person name="Hayashi H."/>
            <person name="Hino K."/>
            <person name="Imai K.S."/>
            <person name="Inaba K."/>
            <person name="Kano S."/>
            <person name="Kobayashi K."/>
            <person name="Kobayashi M."/>
            <person name="Lee B.I."/>
            <person name="Makabe K.W."/>
            <person name="Manohar C."/>
            <person name="Matassi G."/>
            <person name="Medina M."/>
            <person name="Mochizuki Y."/>
            <person name="Mount S."/>
            <person name="Morishita T."/>
            <person name="Miura S."/>
            <person name="Nakayama A."/>
            <person name="Nishizaka S."/>
            <person name="Nomoto H."/>
            <person name="Ohta F."/>
            <person name="Oishi K."/>
            <person name="Rigoutsos I."/>
            <person name="Sano M."/>
            <person name="Sasaki A."/>
            <person name="Sasakura Y."/>
            <person name="Shoguchi E."/>
            <person name="Shin-i T."/>
            <person name="Spagnuolo A."/>
            <person name="Stainier D."/>
            <person name="Suzuki M.M."/>
            <person name="Tassy O."/>
            <person name="Takatori N."/>
            <person name="Tokuoka M."/>
            <person name="Yagi K."/>
            <person name="Yoshizaki F."/>
            <person name="Wada S."/>
            <person name="Zhang C."/>
            <person name="Hyatt P.D."/>
            <person name="Larimer F."/>
            <person name="Detter C."/>
            <person name="Doggett N."/>
            <person name="Glavina T."/>
            <person name="Hawkins T."/>
            <person name="Richardson P."/>
            <person name="Lucas S."/>
            <person name="Kohara Y."/>
            <person name="Levine M."/>
            <person name="Satoh N."/>
            <person name="Rokhsar D.S."/>
        </authorList>
    </citation>
    <scope>NUCLEOTIDE SEQUENCE [LARGE SCALE GENOMIC DNA]</scope>
</reference>
<dbReference type="AlphaFoldDB" id="H2Y2G3"/>
<dbReference type="EMBL" id="EAAA01000415">
    <property type="status" value="NOT_ANNOTATED_CDS"/>
    <property type="molecule type" value="Genomic_DNA"/>
</dbReference>
<keyword evidence="2" id="KW-1185">Reference proteome</keyword>
<dbReference type="Ensembl" id="ENSCINT00000034335.1">
    <property type="protein sequence ID" value="ENSCINP00000036098.1"/>
    <property type="gene ID" value="ENSCING00000023620.1"/>
</dbReference>
<evidence type="ECO:0000313" key="2">
    <source>
        <dbReference type="Proteomes" id="UP000008144"/>
    </source>
</evidence>
<name>H2Y2G3_CIOIN</name>
<dbReference type="InParanoid" id="H2Y2G3"/>